<dbReference type="GO" id="GO:0004523">
    <property type="term" value="F:RNA-DNA hybrid ribonuclease activity"/>
    <property type="evidence" value="ECO:0007669"/>
    <property type="project" value="InterPro"/>
</dbReference>
<dbReference type="EMBL" id="BGPR01036250">
    <property type="protein sequence ID" value="GBO11378.1"/>
    <property type="molecule type" value="Genomic_DNA"/>
</dbReference>
<dbReference type="CDD" id="cd09276">
    <property type="entry name" value="Rnase_HI_RT_non_LTR"/>
    <property type="match status" value="1"/>
</dbReference>
<dbReference type="Gene3D" id="3.30.420.10">
    <property type="entry name" value="Ribonuclease H-like superfamily/Ribonuclease H"/>
    <property type="match status" value="1"/>
</dbReference>
<comment type="caution">
    <text evidence="2">The sequence shown here is derived from an EMBL/GenBank/DDBJ whole genome shotgun (WGS) entry which is preliminary data.</text>
</comment>
<dbReference type="InterPro" id="IPR012337">
    <property type="entry name" value="RNaseH-like_sf"/>
</dbReference>
<accession>A0A4Y2UEY6</accession>
<dbReference type="PANTHER" id="PTHR33481">
    <property type="entry name" value="REVERSE TRANSCRIPTASE"/>
    <property type="match status" value="1"/>
</dbReference>
<dbReference type="OrthoDB" id="6781417at2759"/>
<dbReference type="InterPro" id="IPR002156">
    <property type="entry name" value="RNaseH_domain"/>
</dbReference>
<name>A0A4Y2UEY6_ARAVE</name>
<sequence>MVDVLAEDFASICSASNYTEPFLTHKNHTERIKLRFQTTKHLSYNIDLTIFELHTALSVIKHTSPGPDEKTIGIHFCKRPLHPDPELFMSGVPIRFQDNYKFLGIVFDTRLTFLPHIASLRKRCLRSLNSLRTLSNTSWGADRSCLLRVYRSIIRSMIDYGSVVYGSARPSYLKLLDYVHHQALRLCLGALRTSPIPSLYAEAFEPSLSFRRDKLSLSYYFWILSNDNHPLRGTLLNEITAVYFALKYIDVHEIRKSILYTDSVSLLESLRNSSTRNPLIKEVKDFYRHLLSKGARILFSWVPSHVGITGNELVDKSAKSATEFVTRPIVYADVRSAVNQWCHCQWQEKWNMETNNKLHVIKPVLSHWITKLNRRCAVVLTRLRIGHTRLTHKYLLFAESPPTCSHSGDILTVKHILTDCVAVNRRRLRYFRSSSFDLSFLLGQIPHFNLFMYLKDIGVFHDI</sequence>
<dbReference type="GO" id="GO:0003676">
    <property type="term" value="F:nucleic acid binding"/>
    <property type="evidence" value="ECO:0007669"/>
    <property type="project" value="InterPro"/>
</dbReference>
<evidence type="ECO:0000313" key="2">
    <source>
        <dbReference type="EMBL" id="GBO11378.1"/>
    </source>
</evidence>
<evidence type="ECO:0000313" key="3">
    <source>
        <dbReference type="Proteomes" id="UP000499080"/>
    </source>
</evidence>
<dbReference type="Proteomes" id="UP000499080">
    <property type="component" value="Unassembled WGS sequence"/>
</dbReference>
<dbReference type="PROSITE" id="PS50879">
    <property type="entry name" value="RNASE_H_1"/>
    <property type="match status" value="1"/>
</dbReference>
<reference evidence="2 3" key="1">
    <citation type="journal article" date="2019" name="Sci. Rep.">
        <title>Orb-weaving spider Araneus ventricosus genome elucidates the spidroin gene catalogue.</title>
        <authorList>
            <person name="Kono N."/>
            <person name="Nakamura H."/>
            <person name="Ohtoshi R."/>
            <person name="Moran D.A.P."/>
            <person name="Shinohara A."/>
            <person name="Yoshida Y."/>
            <person name="Fujiwara M."/>
            <person name="Mori M."/>
            <person name="Tomita M."/>
            <person name="Arakawa K."/>
        </authorList>
    </citation>
    <scope>NUCLEOTIDE SEQUENCE [LARGE SCALE GENOMIC DNA]</scope>
</reference>
<gene>
    <name evidence="2" type="ORF">AVEN_57741_1</name>
</gene>
<keyword evidence="3" id="KW-1185">Reference proteome</keyword>
<evidence type="ECO:0000259" key="1">
    <source>
        <dbReference type="PROSITE" id="PS50879"/>
    </source>
</evidence>
<proteinExistence type="predicted"/>
<dbReference type="Pfam" id="PF00075">
    <property type="entry name" value="RNase_H"/>
    <property type="match status" value="1"/>
</dbReference>
<dbReference type="InterPro" id="IPR036397">
    <property type="entry name" value="RNaseH_sf"/>
</dbReference>
<feature type="domain" description="RNase H type-1" evidence="1">
    <location>
        <begin position="204"/>
        <end position="323"/>
    </location>
</feature>
<dbReference type="AlphaFoldDB" id="A0A4Y2UEY6"/>
<protein>
    <recommendedName>
        <fullName evidence="1">RNase H type-1 domain-containing protein</fullName>
    </recommendedName>
</protein>
<dbReference type="PANTHER" id="PTHR33481:SF1">
    <property type="entry name" value="ENDONUCLEASE_EXONUCLEASE_PHOSPHATASE DOMAIN-CONTAINING PROTEIN-RELATED"/>
    <property type="match status" value="1"/>
</dbReference>
<dbReference type="SUPFAM" id="SSF53098">
    <property type="entry name" value="Ribonuclease H-like"/>
    <property type="match status" value="1"/>
</dbReference>
<organism evidence="2 3">
    <name type="scientific">Araneus ventricosus</name>
    <name type="common">Orbweaver spider</name>
    <name type="synonym">Epeira ventricosa</name>
    <dbReference type="NCBI Taxonomy" id="182803"/>
    <lineage>
        <taxon>Eukaryota</taxon>
        <taxon>Metazoa</taxon>
        <taxon>Ecdysozoa</taxon>
        <taxon>Arthropoda</taxon>
        <taxon>Chelicerata</taxon>
        <taxon>Arachnida</taxon>
        <taxon>Araneae</taxon>
        <taxon>Araneomorphae</taxon>
        <taxon>Entelegynae</taxon>
        <taxon>Araneoidea</taxon>
        <taxon>Araneidae</taxon>
        <taxon>Araneus</taxon>
    </lineage>
</organism>